<comment type="subcellular location">
    <subcellularLocation>
        <location evidence="1">Mitochondrion inner membrane</location>
        <topology evidence="1">Multi-pass membrane protein</topology>
    </subcellularLocation>
</comment>
<evidence type="ECO:0000256" key="6">
    <source>
        <dbReference type="ARBA" id="ARBA00022927"/>
    </source>
</evidence>
<dbReference type="AlphaFoldDB" id="A0A166UYT7"/>
<dbReference type="GO" id="GO:0008320">
    <property type="term" value="F:protein transmembrane transporter activity"/>
    <property type="evidence" value="ECO:0007669"/>
    <property type="project" value="TreeGrafter"/>
</dbReference>
<evidence type="ECO:0000313" key="13">
    <source>
        <dbReference type="EMBL" id="KZP32171.1"/>
    </source>
</evidence>
<keyword evidence="9" id="KW-0496">Mitochondrion</keyword>
<proteinExistence type="inferred from homology"/>
<keyword evidence="5" id="KW-0999">Mitochondrion inner membrane</keyword>
<keyword evidence="4 12" id="KW-0812">Transmembrane</keyword>
<feature type="transmembrane region" description="Helical" evidence="12">
    <location>
        <begin position="108"/>
        <end position="129"/>
    </location>
</feature>
<dbReference type="OrthoDB" id="2261329at2759"/>
<keyword evidence="6" id="KW-0653">Protein transport</keyword>
<name>A0A166UYT7_9AGAM</name>
<evidence type="ECO:0000256" key="2">
    <source>
        <dbReference type="ARBA" id="ARBA00008444"/>
    </source>
</evidence>
<dbReference type="PANTHER" id="PTHR10485:SF0">
    <property type="entry name" value="AT05822P-RELATED"/>
    <property type="match status" value="1"/>
</dbReference>
<evidence type="ECO:0000256" key="11">
    <source>
        <dbReference type="SAM" id="MobiDB-lite"/>
    </source>
</evidence>
<evidence type="ECO:0000256" key="8">
    <source>
        <dbReference type="ARBA" id="ARBA00023010"/>
    </source>
</evidence>
<feature type="non-terminal residue" evidence="13">
    <location>
        <position position="1"/>
    </location>
</feature>
<evidence type="ECO:0000256" key="9">
    <source>
        <dbReference type="ARBA" id="ARBA00023128"/>
    </source>
</evidence>
<dbReference type="STRING" id="436010.A0A166UYT7"/>
<evidence type="ECO:0000256" key="12">
    <source>
        <dbReference type="SAM" id="Phobius"/>
    </source>
</evidence>
<keyword evidence="3" id="KW-0813">Transport</keyword>
<reference evidence="13 14" key="1">
    <citation type="journal article" date="2016" name="Mol. Biol. Evol.">
        <title>Comparative Genomics of Early-Diverging Mushroom-Forming Fungi Provides Insights into the Origins of Lignocellulose Decay Capabilities.</title>
        <authorList>
            <person name="Nagy L.G."/>
            <person name="Riley R."/>
            <person name="Tritt A."/>
            <person name="Adam C."/>
            <person name="Daum C."/>
            <person name="Floudas D."/>
            <person name="Sun H."/>
            <person name="Yadav J.S."/>
            <person name="Pangilinan J."/>
            <person name="Larsson K.H."/>
            <person name="Matsuura K."/>
            <person name="Barry K."/>
            <person name="Labutti K."/>
            <person name="Kuo R."/>
            <person name="Ohm R.A."/>
            <person name="Bhattacharya S.S."/>
            <person name="Shirouzu T."/>
            <person name="Yoshinaga Y."/>
            <person name="Martin F.M."/>
            <person name="Grigoriev I.V."/>
            <person name="Hibbett D.S."/>
        </authorList>
    </citation>
    <scope>NUCLEOTIDE SEQUENCE [LARGE SCALE GENOMIC DNA]</scope>
    <source>
        <strain evidence="13 14">CBS 109695</strain>
    </source>
</reference>
<dbReference type="EMBL" id="KV417486">
    <property type="protein sequence ID" value="KZP32171.1"/>
    <property type="molecule type" value="Genomic_DNA"/>
</dbReference>
<evidence type="ECO:0000256" key="3">
    <source>
        <dbReference type="ARBA" id="ARBA00022448"/>
    </source>
</evidence>
<evidence type="ECO:0000256" key="4">
    <source>
        <dbReference type="ARBA" id="ARBA00022692"/>
    </source>
</evidence>
<protein>
    <submittedName>
        <fullName evidence="13">Mitochondrial import inner membrane translocase subunit Tim17/22</fullName>
    </submittedName>
</protein>
<evidence type="ECO:0000256" key="7">
    <source>
        <dbReference type="ARBA" id="ARBA00022989"/>
    </source>
</evidence>
<dbReference type="Proteomes" id="UP000076532">
    <property type="component" value="Unassembled WGS sequence"/>
</dbReference>
<evidence type="ECO:0000313" key="14">
    <source>
        <dbReference type="Proteomes" id="UP000076532"/>
    </source>
</evidence>
<comment type="similarity">
    <text evidence="2">Belongs to the Tim17/Tim22/Tim23 family.</text>
</comment>
<evidence type="ECO:0000256" key="10">
    <source>
        <dbReference type="ARBA" id="ARBA00023136"/>
    </source>
</evidence>
<accession>A0A166UYT7</accession>
<feature type="region of interest" description="Disordered" evidence="11">
    <location>
        <begin position="137"/>
        <end position="156"/>
    </location>
</feature>
<dbReference type="GO" id="GO:0005744">
    <property type="term" value="C:TIM23 mitochondrial import inner membrane translocase complex"/>
    <property type="evidence" value="ECO:0007669"/>
    <property type="project" value="TreeGrafter"/>
</dbReference>
<keyword evidence="14" id="KW-1185">Reference proteome</keyword>
<keyword evidence="10 12" id="KW-0472">Membrane</keyword>
<evidence type="ECO:0000256" key="1">
    <source>
        <dbReference type="ARBA" id="ARBA00004448"/>
    </source>
</evidence>
<organism evidence="13 14">
    <name type="scientific">Athelia psychrophila</name>
    <dbReference type="NCBI Taxonomy" id="1759441"/>
    <lineage>
        <taxon>Eukaryota</taxon>
        <taxon>Fungi</taxon>
        <taxon>Dikarya</taxon>
        <taxon>Basidiomycota</taxon>
        <taxon>Agaricomycotina</taxon>
        <taxon>Agaricomycetes</taxon>
        <taxon>Agaricomycetidae</taxon>
        <taxon>Atheliales</taxon>
        <taxon>Atheliaceae</taxon>
        <taxon>Athelia</taxon>
    </lineage>
</organism>
<dbReference type="PANTHER" id="PTHR10485">
    <property type="entry name" value="MITOCHONDRIAL IMPORT INNER MEMBRANE TRANSLOCASE SUBUNIT TIM-17"/>
    <property type="match status" value="1"/>
</dbReference>
<feature type="transmembrane region" description="Helical" evidence="12">
    <location>
        <begin position="85"/>
        <end position="102"/>
    </location>
</feature>
<keyword evidence="8" id="KW-0811">Translocation</keyword>
<dbReference type="GO" id="GO:0030150">
    <property type="term" value="P:protein import into mitochondrial matrix"/>
    <property type="evidence" value="ECO:0007669"/>
    <property type="project" value="TreeGrafter"/>
</dbReference>
<dbReference type="Pfam" id="PF02466">
    <property type="entry name" value="Tim17"/>
    <property type="match status" value="1"/>
</dbReference>
<keyword evidence="7 12" id="KW-1133">Transmembrane helix</keyword>
<sequence>HQHDPCPWATLGDFGGAFSMCAIGGGVWHGIKGARTPPGYGKCWVGAISTIKAHAPVTGGNFGVGGGMFCSFDCAIKGYRRKVNAWNAIPAGFLAGGCLALRSGHKSALGSAVACGILLAVFEGVSVLLSRVFSEGPRPQLPQRMSPSHPLSVYIS</sequence>
<gene>
    <name evidence="13" type="ORF">FIBSPDRAFT_723263</name>
</gene>
<evidence type="ECO:0000256" key="5">
    <source>
        <dbReference type="ARBA" id="ARBA00022792"/>
    </source>
</evidence>